<dbReference type="AlphaFoldDB" id="A0A519BHU4"/>
<comment type="caution">
    <text evidence="1">The sequence shown here is derived from an EMBL/GenBank/DDBJ whole genome shotgun (WGS) entry which is preliminary data.</text>
</comment>
<name>A0A519BHU4_ACIG2</name>
<gene>
    <name evidence="1" type="ORF">EVJ46_00935</name>
</gene>
<sequence length="68" mass="7968">MNNEGDSNIIQQLLIEIESIPEENFDAWYEKKRKIFNVGAKRKPTKQEFIKYLNYASAIFPDDKICNG</sequence>
<proteinExistence type="predicted"/>
<protein>
    <submittedName>
        <fullName evidence="1">Uncharacterized protein</fullName>
    </submittedName>
</protein>
<reference evidence="1 2" key="1">
    <citation type="journal article" date="2019" name="ISME J.">
        <title>Insights into ecological role of a new deltaproteobacterial order Candidatus Acidulodesulfobacterales by metagenomics and metatranscriptomics.</title>
        <authorList>
            <person name="Tan S."/>
            <person name="Liu J."/>
            <person name="Fang Y."/>
            <person name="Hedlund B.P."/>
            <person name="Lian Z.H."/>
            <person name="Huang L.Y."/>
            <person name="Li J.T."/>
            <person name="Huang L.N."/>
            <person name="Li W.J."/>
            <person name="Jiang H.C."/>
            <person name="Dong H.L."/>
            <person name="Shu W.S."/>
        </authorList>
    </citation>
    <scope>NUCLEOTIDE SEQUENCE [LARGE SCALE GENOMIC DNA]</scope>
    <source>
        <strain evidence="1">AP2</strain>
    </source>
</reference>
<evidence type="ECO:0000313" key="1">
    <source>
        <dbReference type="EMBL" id="RZD16836.1"/>
    </source>
</evidence>
<dbReference type="EMBL" id="SGBC01000001">
    <property type="protein sequence ID" value="RZD16836.1"/>
    <property type="molecule type" value="Genomic_DNA"/>
</dbReference>
<accession>A0A519BHU4</accession>
<evidence type="ECO:0000313" key="2">
    <source>
        <dbReference type="Proteomes" id="UP000316562"/>
    </source>
</evidence>
<dbReference type="Proteomes" id="UP000316562">
    <property type="component" value="Unassembled WGS sequence"/>
</dbReference>
<organism evidence="1 2">
    <name type="scientific">Acididesulfobacter guangdongensis</name>
    <dbReference type="NCBI Taxonomy" id="2597225"/>
    <lineage>
        <taxon>Bacteria</taxon>
        <taxon>Deltaproteobacteria</taxon>
        <taxon>Candidatus Acidulodesulfobacterales</taxon>
        <taxon>Candidatus Acididesulfobacter</taxon>
    </lineage>
</organism>